<dbReference type="SUPFAM" id="SSF110111">
    <property type="entry name" value="Ctag/Cox11"/>
    <property type="match status" value="1"/>
</dbReference>
<keyword evidence="10" id="KW-0997">Cell inner membrane</keyword>
<keyword evidence="7 10" id="KW-1133">Transmembrane helix</keyword>
<evidence type="ECO:0000256" key="11">
    <source>
        <dbReference type="SAM" id="Phobius"/>
    </source>
</evidence>
<keyword evidence="5 10" id="KW-0812">Transmembrane</keyword>
<evidence type="ECO:0000313" key="13">
    <source>
        <dbReference type="Proteomes" id="UP001237448"/>
    </source>
</evidence>
<keyword evidence="6 10" id="KW-0735">Signal-anchor</keyword>
<evidence type="ECO:0000256" key="10">
    <source>
        <dbReference type="HAMAP-Rule" id="MF_00155"/>
    </source>
</evidence>
<dbReference type="InterPro" id="IPR023471">
    <property type="entry name" value="CtaG/Cox11_dom_sf"/>
</dbReference>
<dbReference type="RefSeq" id="WP_307426382.1">
    <property type="nucleotide sequence ID" value="NZ_JAUSVK010000001.1"/>
</dbReference>
<dbReference type="Pfam" id="PF04442">
    <property type="entry name" value="CtaG_Cox11"/>
    <property type="match status" value="1"/>
</dbReference>
<evidence type="ECO:0000256" key="3">
    <source>
        <dbReference type="ARBA" id="ARBA00009620"/>
    </source>
</evidence>
<evidence type="ECO:0000256" key="6">
    <source>
        <dbReference type="ARBA" id="ARBA00022968"/>
    </source>
</evidence>
<comment type="similarity">
    <text evidence="3 10">Belongs to the COX11/CtaG family.</text>
</comment>
<reference evidence="12 13" key="1">
    <citation type="submission" date="2023-07" db="EMBL/GenBank/DDBJ databases">
        <title>Genomic Encyclopedia of Type Strains, Phase IV (KMG-IV): sequencing the most valuable type-strain genomes for metagenomic binning, comparative biology and taxonomic classification.</title>
        <authorList>
            <person name="Goeker M."/>
        </authorList>
    </citation>
    <scope>NUCLEOTIDE SEQUENCE [LARGE SCALE GENOMIC DNA]</scope>
    <source>
        <strain evidence="12 13">DSM 5896</strain>
    </source>
</reference>
<keyword evidence="13" id="KW-1185">Reference proteome</keyword>
<dbReference type="Proteomes" id="UP001237448">
    <property type="component" value="Unassembled WGS sequence"/>
</dbReference>
<feature type="topological domain" description="Periplasmic" evidence="10">
    <location>
        <begin position="30"/>
        <end position="222"/>
    </location>
</feature>
<dbReference type="PANTHER" id="PTHR21320">
    <property type="entry name" value="CYTOCHROME C OXIDASE ASSEMBLY PROTEIN COX11-RELATED"/>
    <property type="match status" value="1"/>
</dbReference>
<keyword evidence="9 10" id="KW-0472">Membrane</keyword>
<evidence type="ECO:0000256" key="8">
    <source>
        <dbReference type="ARBA" id="ARBA00023008"/>
    </source>
</evidence>
<sequence>MLPRLARIRVTALIATAFVGSMLVTVSYAPALYRAFCDATGIDGTPKRAGDVLKPSADGHQARRKLTVFFDTNVAPGLDWDFKPEQRSVEVEVGIPATVYFDARNKSAQTQVARAVYNVTPSGVAPYFYKIQCFCFTSEKLAPGESAQMPVVFYLDDAMLADENVQKINDVTLSYTFYNQKGLPADDVAAARDLKAGSAAEAKQKLTADTSFVNDAVRREEP</sequence>
<gene>
    <name evidence="10" type="primary">ctaG</name>
    <name evidence="12" type="ORF">J3R73_002259</name>
</gene>
<proteinExistence type="inferred from homology"/>
<keyword evidence="10" id="KW-1003">Cell membrane</keyword>
<dbReference type="Gene3D" id="2.60.370.10">
    <property type="entry name" value="Ctag/Cox11"/>
    <property type="match status" value="1"/>
</dbReference>
<comment type="caution">
    <text evidence="12">The sequence shown here is derived from an EMBL/GenBank/DDBJ whole genome shotgun (WGS) entry which is preliminary data.</text>
</comment>
<dbReference type="NCBIfam" id="NF003465">
    <property type="entry name" value="PRK05089.1"/>
    <property type="match status" value="1"/>
</dbReference>
<organism evidence="12 13">
    <name type="scientific">Labrys monachus</name>
    <dbReference type="NCBI Taxonomy" id="217067"/>
    <lineage>
        <taxon>Bacteria</taxon>
        <taxon>Pseudomonadati</taxon>
        <taxon>Pseudomonadota</taxon>
        <taxon>Alphaproteobacteria</taxon>
        <taxon>Hyphomicrobiales</taxon>
        <taxon>Xanthobacteraceae</taxon>
        <taxon>Labrys</taxon>
    </lineage>
</organism>
<dbReference type="HAMAP" id="MF_00155">
    <property type="entry name" value="CtaG"/>
    <property type="match status" value="1"/>
</dbReference>
<dbReference type="InterPro" id="IPR007533">
    <property type="entry name" value="Cyt_c_oxidase_assmbl_CtaG"/>
</dbReference>
<protein>
    <recommendedName>
        <fullName evidence="4 10">Cytochrome c oxidase assembly protein CtaG</fullName>
    </recommendedName>
</protein>
<evidence type="ECO:0000256" key="5">
    <source>
        <dbReference type="ARBA" id="ARBA00022692"/>
    </source>
</evidence>
<evidence type="ECO:0000256" key="9">
    <source>
        <dbReference type="ARBA" id="ARBA00023136"/>
    </source>
</evidence>
<feature type="transmembrane region" description="Helical" evidence="11">
    <location>
        <begin position="12"/>
        <end position="33"/>
    </location>
</feature>
<name>A0ABU0FCY3_9HYPH</name>
<evidence type="ECO:0000256" key="2">
    <source>
        <dbReference type="ARBA" id="ARBA00004382"/>
    </source>
</evidence>
<evidence type="ECO:0000313" key="12">
    <source>
        <dbReference type="EMBL" id="MDQ0392467.1"/>
    </source>
</evidence>
<dbReference type="PANTHER" id="PTHR21320:SF3">
    <property type="entry name" value="CYTOCHROME C OXIDASE ASSEMBLY PROTEIN COX11, MITOCHONDRIAL-RELATED"/>
    <property type="match status" value="1"/>
</dbReference>
<evidence type="ECO:0000256" key="4">
    <source>
        <dbReference type="ARBA" id="ARBA00015384"/>
    </source>
</evidence>
<keyword evidence="8 10" id="KW-0186">Copper</keyword>
<feature type="topological domain" description="Cytoplasmic" evidence="10">
    <location>
        <begin position="1"/>
        <end position="7"/>
    </location>
</feature>
<comment type="function">
    <text evidence="1 10">Exerts its effect at some terminal stage of cytochrome c oxidase synthesis, probably by being involved in the insertion of the copper B into subunit I.</text>
</comment>
<dbReference type="EMBL" id="JAUSVK010000001">
    <property type="protein sequence ID" value="MDQ0392467.1"/>
    <property type="molecule type" value="Genomic_DNA"/>
</dbReference>
<evidence type="ECO:0000256" key="7">
    <source>
        <dbReference type="ARBA" id="ARBA00022989"/>
    </source>
</evidence>
<evidence type="ECO:0000256" key="1">
    <source>
        <dbReference type="ARBA" id="ARBA00004007"/>
    </source>
</evidence>
<comment type="subcellular location">
    <subcellularLocation>
        <location evidence="2 10">Cell inner membrane</location>
        <topology evidence="2 10">Single-pass type II membrane protein</topology>
        <orientation evidence="2 10">Periplasmic side</orientation>
    </subcellularLocation>
</comment>
<accession>A0ABU0FCY3</accession>